<dbReference type="OrthoDB" id="1122086at2"/>
<keyword evidence="1" id="KW-0472">Membrane</keyword>
<sequence length="75" mass="8614">MSFLRKVVMLYVHGFKHLSLGKVLWKIIIIKLLIIFVGLKMIIYDKNLSHIGDFEDKSAFVLKNLTQGGMYGDSK</sequence>
<keyword evidence="1" id="KW-1133">Transmembrane helix</keyword>
<dbReference type="Pfam" id="PF14899">
    <property type="entry name" value="DUF4492"/>
    <property type="match status" value="1"/>
</dbReference>
<organism evidence="2 3">
    <name type="scientific">Helicobacter marmotae</name>
    <dbReference type="NCBI Taxonomy" id="152490"/>
    <lineage>
        <taxon>Bacteria</taxon>
        <taxon>Pseudomonadati</taxon>
        <taxon>Campylobacterota</taxon>
        <taxon>Epsilonproteobacteria</taxon>
        <taxon>Campylobacterales</taxon>
        <taxon>Helicobacteraceae</taxon>
        <taxon>Helicobacter</taxon>
    </lineage>
</organism>
<dbReference type="InterPro" id="IPR027853">
    <property type="entry name" value="DUF4492"/>
</dbReference>
<evidence type="ECO:0000313" key="2">
    <source>
        <dbReference type="EMBL" id="RDU59440.1"/>
    </source>
</evidence>
<evidence type="ECO:0000313" key="3">
    <source>
        <dbReference type="Proteomes" id="UP000256599"/>
    </source>
</evidence>
<name>A0A3D8I2Q9_9HELI</name>
<dbReference type="RefSeq" id="WP_104699631.1">
    <property type="nucleotide sequence ID" value="NZ_FZPP01000010.1"/>
</dbReference>
<comment type="caution">
    <text evidence="2">The sequence shown here is derived from an EMBL/GenBank/DDBJ whole genome shotgun (WGS) entry which is preliminary data.</text>
</comment>
<reference evidence="2 3" key="1">
    <citation type="submission" date="2018-04" db="EMBL/GenBank/DDBJ databases">
        <title>Novel Campyloabacter and Helicobacter Species and Strains.</title>
        <authorList>
            <person name="Mannion A.J."/>
            <person name="Shen Z."/>
            <person name="Fox J.G."/>
        </authorList>
    </citation>
    <scope>NUCLEOTIDE SEQUENCE [LARGE SCALE GENOMIC DNA]</scope>
    <source>
        <strain evidence="2 3">MIT 98-6070</strain>
    </source>
</reference>
<evidence type="ECO:0000256" key="1">
    <source>
        <dbReference type="SAM" id="Phobius"/>
    </source>
</evidence>
<dbReference type="Proteomes" id="UP000256599">
    <property type="component" value="Unassembled WGS sequence"/>
</dbReference>
<protein>
    <submittedName>
        <fullName evidence="2">DUF4492 domain-containing protein</fullName>
    </submittedName>
</protein>
<dbReference type="EMBL" id="NXLR01000012">
    <property type="protein sequence ID" value="RDU59440.1"/>
    <property type="molecule type" value="Genomic_DNA"/>
</dbReference>
<dbReference type="AlphaFoldDB" id="A0A3D8I2Q9"/>
<accession>A0A3D8I2Q9</accession>
<keyword evidence="3" id="KW-1185">Reference proteome</keyword>
<gene>
    <name evidence="2" type="ORF">CQA63_06700</name>
</gene>
<keyword evidence="1" id="KW-0812">Transmembrane</keyword>
<feature type="transmembrane region" description="Helical" evidence="1">
    <location>
        <begin position="23"/>
        <end position="43"/>
    </location>
</feature>
<proteinExistence type="predicted"/>